<gene>
    <name evidence="2" type="ORF">SAMN04489716_9249</name>
</gene>
<keyword evidence="3" id="KW-1185">Reference proteome</keyword>
<dbReference type="InterPro" id="IPR036736">
    <property type="entry name" value="ACP-like_sf"/>
</dbReference>
<name>A0A1H2DCU2_9ACTN</name>
<evidence type="ECO:0000313" key="2">
    <source>
        <dbReference type="EMBL" id="SDT80550.1"/>
    </source>
</evidence>
<feature type="domain" description="Carrier" evidence="1">
    <location>
        <begin position="3"/>
        <end position="79"/>
    </location>
</feature>
<dbReference type="PROSITE" id="PS50075">
    <property type="entry name" value="CARRIER"/>
    <property type="match status" value="1"/>
</dbReference>
<dbReference type="RefSeq" id="WP_092555775.1">
    <property type="nucleotide sequence ID" value="NZ_BOMJ01000085.1"/>
</dbReference>
<dbReference type="AlphaFoldDB" id="A0A1H2DCU2"/>
<sequence>METGLNATERTVRSVWAEVLQCETSAIAVDMDIMDVGGSVELIQIILELNEAFDSELPLDVLLDRTTVRSMAAVFDNPPR</sequence>
<protein>
    <submittedName>
        <fullName evidence="2">Phosphopantetheine attachment site</fullName>
    </submittedName>
</protein>
<dbReference type="Gene3D" id="1.10.1200.10">
    <property type="entry name" value="ACP-like"/>
    <property type="match status" value="1"/>
</dbReference>
<evidence type="ECO:0000313" key="3">
    <source>
        <dbReference type="Proteomes" id="UP000198688"/>
    </source>
</evidence>
<accession>A0A1H2DCU2</accession>
<reference evidence="2 3" key="1">
    <citation type="submission" date="2016-10" db="EMBL/GenBank/DDBJ databases">
        <authorList>
            <person name="de Groot N.N."/>
        </authorList>
    </citation>
    <scope>NUCLEOTIDE SEQUENCE [LARGE SCALE GENOMIC DNA]</scope>
    <source>
        <strain evidence="2 3">DSM 43941</strain>
    </source>
</reference>
<dbReference type="InterPro" id="IPR009081">
    <property type="entry name" value="PP-bd_ACP"/>
</dbReference>
<dbReference type="EMBL" id="LT629758">
    <property type="protein sequence ID" value="SDT80550.1"/>
    <property type="molecule type" value="Genomic_DNA"/>
</dbReference>
<evidence type="ECO:0000259" key="1">
    <source>
        <dbReference type="PROSITE" id="PS50075"/>
    </source>
</evidence>
<proteinExistence type="predicted"/>
<dbReference type="Pfam" id="PF00550">
    <property type="entry name" value="PP-binding"/>
    <property type="match status" value="1"/>
</dbReference>
<dbReference type="SUPFAM" id="SSF47336">
    <property type="entry name" value="ACP-like"/>
    <property type="match status" value="1"/>
</dbReference>
<dbReference type="STRING" id="113562.SAMN04489716_9249"/>
<dbReference type="Proteomes" id="UP000198688">
    <property type="component" value="Chromosome I"/>
</dbReference>
<organism evidence="2 3">
    <name type="scientific">Actinoplanes derwentensis</name>
    <dbReference type="NCBI Taxonomy" id="113562"/>
    <lineage>
        <taxon>Bacteria</taxon>
        <taxon>Bacillati</taxon>
        <taxon>Actinomycetota</taxon>
        <taxon>Actinomycetes</taxon>
        <taxon>Micromonosporales</taxon>
        <taxon>Micromonosporaceae</taxon>
        <taxon>Actinoplanes</taxon>
    </lineage>
</organism>